<keyword evidence="1" id="KW-0812">Transmembrane</keyword>
<evidence type="ECO:0000313" key="2">
    <source>
        <dbReference type="EMBL" id="CAG7786050.1"/>
    </source>
</evidence>
<feature type="transmembrane region" description="Helical" evidence="1">
    <location>
        <begin position="63"/>
        <end position="84"/>
    </location>
</feature>
<reference evidence="2" key="1">
    <citation type="submission" date="2021-06" db="EMBL/GenBank/DDBJ databases">
        <authorList>
            <person name="Hodson N. C."/>
            <person name="Mongue J. A."/>
            <person name="Jaron S. K."/>
        </authorList>
    </citation>
    <scope>NUCLEOTIDE SEQUENCE</scope>
</reference>
<evidence type="ECO:0000256" key="1">
    <source>
        <dbReference type="SAM" id="Phobius"/>
    </source>
</evidence>
<feature type="transmembrane region" description="Helical" evidence="1">
    <location>
        <begin position="170"/>
        <end position="192"/>
    </location>
</feature>
<protein>
    <submittedName>
        <fullName evidence="2">Uncharacterized protein</fullName>
    </submittedName>
</protein>
<keyword evidence="1" id="KW-1133">Transmembrane helix</keyword>
<proteinExistence type="predicted"/>
<organism evidence="2 3">
    <name type="scientific">Allacma fusca</name>
    <dbReference type="NCBI Taxonomy" id="39272"/>
    <lineage>
        <taxon>Eukaryota</taxon>
        <taxon>Metazoa</taxon>
        <taxon>Ecdysozoa</taxon>
        <taxon>Arthropoda</taxon>
        <taxon>Hexapoda</taxon>
        <taxon>Collembola</taxon>
        <taxon>Symphypleona</taxon>
        <taxon>Sminthuridae</taxon>
        <taxon>Allacma</taxon>
    </lineage>
</organism>
<dbReference type="PANTHER" id="PTHR36694:SF11">
    <property type="entry name" value="LP21121P-RELATED"/>
    <property type="match status" value="1"/>
</dbReference>
<feature type="transmembrane region" description="Helical" evidence="1">
    <location>
        <begin position="20"/>
        <end position="42"/>
    </location>
</feature>
<gene>
    <name evidence="2" type="ORF">AFUS01_LOCUS24634</name>
</gene>
<name>A0A8J2KG41_9HEXA</name>
<dbReference type="OrthoDB" id="8118226at2759"/>
<keyword evidence="1" id="KW-0472">Membrane</keyword>
<keyword evidence="3" id="KW-1185">Reference proteome</keyword>
<feature type="transmembrane region" description="Helical" evidence="1">
    <location>
        <begin position="129"/>
        <end position="149"/>
    </location>
</feature>
<dbReference type="Proteomes" id="UP000708208">
    <property type="component" value="Unassembled WGS sequence"/>
</dbReference>
<accession>A0A8J2KG41</accession>
<feature type="transmembrane region" description="Helical" evidence="1">
    <location>
        <begin position="204"/>
        <end position="221"/>
    </location>
</feature>
<dbReference type="AlphaFoldDB" id="A0A8J2KG41"/>
<evidence type="ECO:0000313" key="3">
    <source>
        <dbReference type="Proteomes" id="UP000708208"/>
    </source>
</evidence>
<dbReference type="PANTHER" id="PTHR36694">
    <property type="entry name" value="PASIFLORA 1, ISOFORM A-RELATED"/>
    <property type="match status" value="1"/>
</dbReference>
<dbReference type="EMBL" id="CAJVCH010309638">
    <property type="protein sequence ID" value="CAG7786050.1"/>
    <property type="molecule type" value="Genomic_DNA"/>
</dbReference>
<sequence>MAFQEREVCCCGARTWTLVIGWIETIGSILSIFLIGFFSVVLSASAIESSQYGYISDGQRETFTTVIIVVAIITGILSALNFYMNVGLLRGTYNKNPHQINAWLIYTSEREVCCCGARTWTLVIGWIEIILSAVMLFMTMVSLVVLSTSEMNPSQYGHISNGQRVASNKVLIVAEVIVAILYALNVFMNVVLLRGTYKKNPHQINAWLIFTLIFTIIFAVMI</sequence>
<comment type="caution">
    <text evidence="2">The sequence shown here is derived from an EMBL/GenBank/DDBJ whole genome shotgun (WGS) entry which is preliminary data.</text>
</comment>